<organism evidence="2 3">
    <name type="scientific">Eumeta variegata</name>
    <name type="common">Bagworm moth</name>
    <name type="synonym">Eumeta japonica</name>
    <dbReference type="NCBI Taxonomy" id="151549"/>
    <lineage>
        <taxon>Eukaryota</taxon>
        <taxon>Metazoa</taxon>
        <taxon>Ecdysozoa</taxon>
        <taxon>Arthropoda</taxon>
        <taxon>Hexapoda</taxon>
        <taxon>Insecta</taxon>
        <taxon>Pterygota</taxon>
        <taxon>Neoptera</taxon>
        <taxon>Endopterygota</taxon>
        <taxon>Lepidoptera</taxon>
        <taxon>Glossata</taxon>
        <taxon>Ditrysia</taxon>
        <taxon>Tineoidea</taxon>
        <taxon>Psychidae</taxon>
        <taxon>Oiketicinae</taxon>
        <taxon>Eumeta</taxon>
    </lineage>
</organism>
<evidence type="ECO:0000256" key="1">
    <source>
        <dbReference type="SAM" id="MobiDB-lite"/>
    </source>
</evidence>
<protein>
    <submittedName>
        <fullName evidence="2">Uncharacterized protein</fullName>
    </submittedName>
</protein>
<evidence type="ECO:0000313" key="2">
    <source>
        <dbReference type="EMBL" id="GBP56476.1"/>
    </source>
</evidence>
<proteinExistence type="predicted"/>
<gene>
    <name evidence="2" type="ORF">EVAR_40468_1</name>
</gene>
<comment type="caution">
    <text evidence="2">The sequence shown here is derived from an EMBL/GenBank/DDBJ whole genome shotgun (WGS) entry which is preliminary data.</text>
</comment>
<dbReference type="Proteomes" id="UP000299102">
    <property type="component" value="Unassembled WGS sequence"/>
</dbReference>
<reference evidence="2 3" key="1">
    <citation type="journal article" date="2019" name="Commun. Biol.">
        <title>The bagworm genome reveals a unique fibroin gene that provides high tensile strength.</title>
        <authorList>
            <person name="Kono N."/>
            <person name="Nakamura H."/>
            <person name="Ohtoshi R."/>
            <person name="Tomita M."/>
            <person name="Numata K."/>
            <person name="Arakawa K."/>
        </authorList>
    </citation>
    <scope>NUCLEOTIDE SEQUENCE [LARGE SCALE GENOMIC DNA]</scope>
</reference>
<accession>A0A4C1WY45</accession>
<keyword evidence="3" id="KW-1185">Reference proteome</keyword>
<dbReference type="AlphaFoldDB" id="A0A4C1WY45"/>
<sequence>MFMLFVRSYVGVWRTRKIEGLRQNGIYASQHLDRNKCPRTHPTDTRHSPTTPSVTVSPVLARHAAAAQGQVRSSAGAAAARDVTAAALDNEPLYQYKAVTPHNCPFPNIRRFSVVVVVNLLCVGSLLASTDRTVDVTSPVRYGRPRVCSHRRMSRELTCSSG</sequence>
<evidence type="ECO:0000313" key="3">
    <source>
        <dbReference type="Proteomes" id="UP000299102"/>
    </source>
</evidence>
<feature type="region of interest" description="Disordered" evidence="1">
    <location>
        <begin position="33"/>
        <end position="53"/>
    </location>
</feature>
<feature type="compositionally biased region" description="Basic and acidic residues" evidence="1">
    <location>
        <begin position="33"/>
        <end position="47"/>
    </location>
</feature>
<name>A0A4C1WY45_EUMVA</name>
<dbReference type="EMBL" id="BGZK01000693">
    <property type="protein sequence ID" value="GBP56476.1"/>
    <property type="molecule type" value="Genomic_DNA"/>
</dbReference>